<protein>
    <submittedName>
        <fullName evidence="2">Uncharacterized protein</fullName>
    </submittedName>
</protein>
<feature type="signal peptide" evidence="1">
    <location>
        <begin position="1"/>
        <end position="18"/>
    </location>
</feature>
<dbReference type="AlphaFoldDB" id="A0AAD5WI49"/>
<feature type="chain" id="PRO_5042170670" evidence="1">
    <location>
        <begin position="19"/>
        <end position="93"/>
    </location>
</feature>
<evidence type="ECO:0000256" key="1">
    <source>
        <dbReference type="SAM" id="SignalP"/>
    </source>
</evidence>
<dbReference type="Proteomes" id="UP001196413">
    <property type="component" value="Unassembled WGS sequence"/>
</dbReference>
<evidence type="ECO:0000313" key="2">
    <source>
        <dbReference type="EMBL" id="KAJ1370776.1"/>
    </source>
</evidence>
<proteinExistence type="predicted"/>
<accession>A0AAD5WI49</accession>
<sequence length="93" mass="10012">MRLLGVYAVFFFLALISAQSISPNNDNVDIAPQSESEQLLREKRQWGWGRGGGWGHGGGWGRGYGGGWGRGYGGGWGRGYGGGWGRPYGFGWG</sequence>
<reference evidence="2" key="1">
    <citation type="submission" date="2021-06" db="EMBL/GenBank/DDBJ databases">
        <title>Parelaphostrongylus tenuis whole genome reference sequence.</title>
        <authorList>
            <person name="Garwood T.J."/>
            <person name="Larsen P.A."/>
            <person name="Fountain-Jones N.M."/>
            <person name="Garbe J.R."/>
            <person name="Macchietto M.G."/>
            <person name="Kania S.A."/>
            <person name="Gerhold R.W."/>
            <person name="Richards J.E."/>
            <person name="Wolf T.M."/>
        </authorList>
    </citation>
    <scope>NUCLEOTIDE SEQUENCE</scope>
    <source>
        <strain evidence="2">MNPRO001-30</strain>
        <tissue evidence="2">Meninges</tissue>
    </source>
</reference>
<name>A0AAD5WI49_PARTN</name>
<keyword evidence="1" id="KW-0732">Signal</keyword>
<comment type="caution">
    <text evidence="2">The sequence shown here is derived from an EMBL/GenBank/DDBJ whole genome shotgun (WGS) entry which is preliminary data.</text>
</comment>
<gene>
    <name evidence="2" type="ORF">KIN20_032583</name>
</gene>
<evidence type="ECO:0000313" key="3">
    <source>
        <dbReference type="Proteomes" id="UP001196413"/>
    </source>
</evidence>
<dbReference type="EMBL" id="JAHQIW010006855">
    <property type="protein sequence ID" value="KAJ1370776.1"/>
    <property type="molecule type" value="Genomic_DNA"/>
</dbReference>
<keyword evidence="3" id="KW-1185">Reference proteome</keyword>
<organism evidence="2 3">
    <name type="scientific">Parelaphostrongylus tenuis</name>
    <name type="common">Meningeal worm</name>
    <dbReference type="NCBI Taxonomy" id="148309"/>
    <lineage>
        <taxon>Eukaryota</taxon>
        <taxon>Metazoa</taxon>
        <taxon>Ecdysozoa</taxon>
        <taxon>Nematoda</taxon>
        <taxon>Chromadorea</taxon>
        <taxon>Rhabditida</taxon>
        <taxon>Rhabditina</taxon>
        <taxon>Rhabditomorpha</taxon>
        <taxon>Strongyloidea</taxon>
        <taxon>Metastrongylidae</taxon>
        <taxon>Parelaphostrongylus</taxon>
    </lineage>
</organism>